<proteinExistence type="predicted"/>
<keyword evidence="1" id="KW-0812">Transmembrane</keyword>
<keyword evidence="1" id="KW-1133">Transmembrane helix</keyword>
<feature type="transmembrane region" description="Helical" evidence="1">
    <location>
        <begin position="27"/>
        <end position="51"/>
    </location>
</feature>
<reference evidence="2" key="1">
    <citation type="submission" date="2021-01" db="EMBL/GenBank/DDBJ databases">
        <authorList>
            <person name="Corre E."/>
            <person name="Pelletier E."/>
            <person name="Niang G."/>
            <person name="Scheremetjew M."/>
            <person name="Finn R."/>
            <person name="Kale V."/>
            <person name="Holt S."/>
            <person name="Cochrane G."/>
            <person name="Meng A."/>
            <person name="Brown T."/>
            <person name="Cohen L."/>
        </authorList>
    </citation>
    <scope>NUCLEOTIDE SEQUENCE</scope>
    <source>
        <strain evidence="2">CT5</strain>
    </source>
</reference>
<evidence type="ECO:0000313" key="2">
    <source>
        <dbReference type="EMBL" id="CAE0393445.1"/>
    </source>
</evidence>
<name>A0A7S3NZ48_EUPCR</name>
<keyword evidence="1" id="KW-0472">Membrane</keyword>
<evidence type="ECO:0000256" key="1">
    <source>
        <dbReference type="SAM" id="Phobius"/>
    </source>
</evidence>
<protein>
    <submittedName>
        <fullName evidence="2">Uncharacterized protein</fullName>
    </submittedName>
</protein>
<dbReference type="AlphaFoldDB" id="A0A7S3NZ48"/>
<organism evidence="2">
    <name type="scientific">Euplotes crassus</name>
    <dbReference type="NCBI Taxonomy" id="5936"/>
    <lineage>
        <taxon>Eukaryota</taxon>
        <taxon>Sar</taxon>
        <taxon>Alveolata</taxon>
        <taxon>Ciliophora</taxon>
        <taxon>Intramacronucleata</taxon>
        <taxon>Spirotrichea</taxon>
        <taxon>Hypotrichia</taxon>
        <taxon>Euplotida</taxon>
        <taxon>Euplotidae</taxon>
        <taxon>Moneuplotes</taxon>
    </lineage>
</organism>
<sequence>MFYLGFCSFLFFHYKEADWNSTKASIYYWALISNNIFNAVFAIIVFIYTIITRKRKPKTSKIQIKEPSATLKQVEKREPIASSRAPSKRERMDRLRACSLRGNNRRRSASAHSAISHQTNMSLREKLSMYGANTKLGS</sequence>
<accession>A0A7S3NZ48</accession>
<dbReference type="EMBL" id="HBIK01039314">
    <property type="protein sequence ID" value="CAE0393445.1"/>
    <property type="molecule type" value="Transcribed_RNA"/>
</dbReference>
<gene>
    <name evidence="2" type="ORF">ECRA1380_LOCUS18423</name>
</gene>